<reference evidence="2 3" key="1">
    <citation type="submission" date="2024-01" db="EMBL/GenBank/DDBJ databases">
        <title>Genome assemblies of Stephania.</title>
        <authorList>
            <person name="Yang L."/>
        </authorList>
    </citation>
    <scope>NUCLEOTIDE SEQUENCE [LARGE SCALE GENOMIC DNA]</scope>
    <source>
        <strain evidence="2">YNDBR</strain>
        <tissue evidence="2">Leaf</tissue>
    </source>
</reference>
<feature type="region of interest" description="Disordered" evidence="1">
    <location>
        <begin position="48"/>
        <end position="201"/>
    </location>
</feature>
<protein>
    <submittedName>
        <fullName evidence="2">Uncharacterized protein</fullName>
    </submittedName>
</protein>
<name>A0AAP0K018_9MAGN</name>
<dbReference type="AlphaFoldDB" id="A0AAP0K018"/>
<dbReference type="EMBL" id="JBBNAF010000005">
    <property type="protein sequence ID" value="KAK9142805.1"/>
    <property type="molecule type" value="Genomic_DNA"/>
</dbReference>
<keyword evidence="3" id="KW-1185">Reference proteome</keyword>
<organism evidence="2 3">
    <name type="scientific">Stephania yunnanensis</name>
    <dbReference type="NCBI Taxonomy" id="152371"/>
    <lineage>
        <taxon>Eukaryota</taxon>
        <taxon>Viridiplantae</taxon>
        <taxon>Streptophyta</taxon>
        <taxon>Embryophyta</taxon>
        <taxon>Tracheophyta</taxon>
        <taxon>Spermatophyta</taxon>
        <taxon>Magnoliopsida</taxon>
        <taxon>Ranunculales</taxon>
        <taxon>Menispermaceae</taxon>
        <taxon>Menispermoideae</taxon>
        <taxon>Cissampelideae</taxon>
        <taxon>Stephania</taxon>
    </lineage>
</organism>
<evidence type="ECO:0000313" key="3">
    <source>
        <dbReference type="Proteomes" id="UP001420932"/>
    </source>
</evidence>
<evidence type="ECO:0000256" key="1">
    <source>
        <dbReference type="SAM" id="MobiDB-lite"/>
    </source>
</evidence>
<feature type="compositionally biased region" description="Basic and acidic residues" evidence="1">
    <location>
        <begin position="126"/>
        <end position="158"/>
    </location>
</feature>
<sequence>MACITFCPTNGKVLTRSSCSKDIKIRGIIGPCTSKFIGGSLPFFADRESSAAPVGPGTGGSRPTGDWDQDEVTSDPATGEASRRPATTEQRGDRATRGARGTGRPGEREARVGEICSRRGGGARAMTREEARGRGKKTTREEQGRGRCARSREEDDARGPGSSGADQGPSAPTSDQGPEVTSDHRAEATSDHRPGSRGARW</sequence>
<feature type="compositionally biased region" description="Basic and acidic residues" evidence="1">
    <location>
        <begin position="181"/>
        <end position="194"/>
    </location>
</feature>
<accession>A0AAP0K018</accession>
<dbReference type="Proteomes" id="UP001420932">
    <property type="component" value="Unassembled WGS sequence"/>
</dbReference>
<gene>
    <name evidence="2" type="ORF">Syun_012205</name>
</gene>
<comment type="caution">
    <text evidence="2">The sequence shown here is derived from an EMBL/GenBank/DDBJ whole genome shotgun (WGS) entry which is preliminary data.</text>
</comment>
<proteinExistence type="predicted"/>
<evidence type="ECO:0000313" key="2">
    <source>
        <dbReference type="EMBL" id="KAK9142805.1"/>
    </source>
</evidence>